<dbReference type="OrthoDB" id="194775at2759"/>
<dbReference type="GO" id="GO:0007023">
    <property type="term" value="P:post-chaperonin tubulin folding pathway"/>
    <property type="evidence" value="ECO:0007669"/>
    <property type="project" value="InterPro"/>
</dbReference>
<evidence type="ECO:0000259" key="2">
    <source>
        <dbReference type="PROSITE" id="PS51329"/>
    </source>
</evidence>
<evidence type="ECO:0000313" key="4">
    <source>
        <dbReference type="Proteomes" id="UP000078046"/>
    </source>
</evidence>
<accession>A0A177B4H3</accession>
<evidence type="ECO:0000313" key="3">
    <source>
        <dbReference type="EMBL" id="OAF69175.1"/>
    </source>
</evidence>
<dbReference type="AlphaFoldDB" id="A0A177B4H3"/>
<dbReference type="GO" id="GO:0007021">
    <property type="term" value="P:tubulin complex assembly"/>
    <property type="evidence" value="ECO:0007669"/>
    <property type="project" value="TreeGrafter"/>
</dbReference>
<dbReference type="EMBL" id="LWCA01000323">
    <property type="protein sequence ID" value="OAF69175.1"/>
    <property type="molecule type" value="Genomic_DNA"/>
</dbReference>
<proteinExistence type="inferred from homology"/>
<dbReference type="Gene3D" id="2.160.20.70">
    <property type="match status" value="1"/>
</dbReference>
<organism evidence="3 4">
    <name type="scientific">Intoshia linei</name>
    <dbReference type="NCBI Taxonomy" id="1819745"/>
    <lineage>
        <taxon>Eukaryota</taxon>
        <taxon>Metazoa</taxon>
        <taxon>Spiralia</taxon>
        <taxon>Lophotrochozoa</taxon>
        <taxon>Mesozoa</taxon>
        <taxon>Orthonectida</taxon>
        <taxon>Rhopaluridae</taxon>
        <taxon>Intoshia</taxon>
    </lineage>
</organism>
<reference evidence="3 4" key="1">
    <citation type="submission" date="2016-04" db="EMBL/GenBank/DDBJ databases">
        <title>The genome of Intoshia linei affirms orthonectids as highly simplified spiralians.</title>
        <authorList>
            <person name="Mikhailov K.V."/>
            <person name="Slusarev G.S."/>
            <person name="Nikitin M.A."/>
            <person name="Logacheva M.D."/>
            <person name="Penin A."/>
            <person name="Aleoshin V."/>
            <person name="Panchin Y.V."/>
        </authorList>
    </citation>
    <scope>NUCLEOTIDE SEQUENCE [LARGE SCALE GENOMIC DNA]</scope>
    <source>
        <strain evidence="3">Intl2013</strain>
        <tissue evidence="3">Whole animal</tissue>
    </source>
</reference>
<dbReference type="GO" id="GO:0005737">
    <property type="term" value="C:cytoplasm"/>
    <property type="evidence" value="ECO:0007669"/>
    <property type="project" value="TreeGrafter"/>
</dbReference>
<dbReference type="InterPro" id="IPR016098">
    <property type="entry name" value="CAP/MinC_C"/>
</dbReference>
<name>A0A177B4H3_9BILA</name>
<protein>
    <recommendedName>
        <fullName evidence="2">C-CAP/cofactor C-like domain-containing protein</fullName>
    </recommendedName>
</protein>
<dbReference type="Proteomes" id="UP000078046">
    <property type="component" value="Unassembled WGS sequence"/>
</dbReference>
<comment type="caution">
    <text evidence="3">The sequence shown here is derived from an EMBL/GenBank/DDBJ whole genome shotgun (WGS) entry which is preliminary data.</text>
</comment>
<evidence type="ECO:0000256" key="1">
    <source>
        <dbReference type="ARBA" id="ARBA00008848"/>
    </source>
</evidence>
<dbReference type="PANTHER" id="PTHR15139:SF0">
    <property type="entry name" value="TUBULIN-SPECIFIC CHAPERONE C"/>
    <property type="match status" value="1"/>
</dbReference>
<dbReference type="PANTHER" id="PTHR15139">
    <property type="entry name" value="TUBULIN FOLDING COFACTOR C"/>
    <property type="match status" value="1"/>
</dbReference>
<dbReference type="InterPro" id="IPR012945">
    <property type="entry name" value="Tubulin-bd_cofactor_C_dom"/>
</dbReference>
<gene>
    <name evidence="3" type="ORF">A3Q56_03071</name>
</gene>
<keyword evidence="4" id="KW-1185">Reference proteome</keyword>
<comment type="similarity">
    <text evidence="1">Belongs to the TBCC family.</text>
</comment>
<dbReference type="InterPro" id="IPR017901">
    <property type="entry name" value="C-CAP_CF_C-like"/>
</dbReference>
<dbReference type="Pfam" id="PF07986">
    <property type="entry name" value="TBCC"/>
    <property type="match status" value="1"/>
</dbReference>
<dbReference type="PROSITE" id="PS51329">
    <property type="entry name" value="C_CAP_COFACTOR_C"/>
    <property type="match status" value="1"/>
</dbReference>
<feature type="domain" description="C-CAP/cofactor C-like" evidence="2">
    <location>
        <begin position="104"/>
        <end position="262"/>
    </location>
</feature>
<dbReference type="InterPro" id="IPR027684">
    <property type="entry name" value="TBCC"/>
</dbReference>
<sequence length="282" mass="32580">MNSDKLNQHIEIHKKIIYKKLNEYQKNNVNNSTELHNEIKTLFQNLKMTIKKNLLNSTPNFIKEKAQKTIKNIQSEIDKGNVQTKKFTFTKMLVEESDEKEKIKTKIEVPNIMQDMVHNMDYALRIENSNGVDDMMTLPGISKSAILTNITNCNFDLLGNASAITLNKIYDSRINIGVIKHSIQINDINNCVINMAGQQIRVNNAHESTFRLYISGSCILENCRDIKIGPFEHFYEDVSRDFDSANFNIDSNNWMNIHDFDFPRTDIPSPNWSRLDSETNKS</sequence>